<evidence type="ECO:0000313" key="2">
    <source>
        <dbReference type="EMBL" id="UUX92553.1"/>
    </source>
</evidence>
<evidence type="ECO:0000313" key="3">
    <source>
        <dbReference type="Proteomes" id="UP001060368"/>
    </source>
</evidence>
<reference evidence="2" key="1">
    <citation type="submission" date="2022-04" db="EMBL/GenBank/DDBJ databases">
        <title>Complete genome of Methanoplanus endosymbiosus DSM 3599.</title>
        <authorList>
            <person name="Chen S.-C."/>
            <person name="You Y.-T."/>
            <person name="Zhou Y.-Z."/>
            <person name="Lai M.-C."/>
        </authorList>
    </citation>
    <scope>NUCLEOTIDE SEQUENCE</scope>
    <source>
        <strain evidence="2">DSM 3599</strain>
    </source>
</reference>
<dbReference type="InterPro" id="IPR013561">
    <property type="entry name" value="FilR1_middle_dom"/>
</dbReference>
<evidence type="ECO:0000259" key="1">
    <source>
        <dbReference type="Pfam" id="PF08350"/>
    </source>
</evidence>
<gene>
    <name evidence="2" type="ORF">L6E24_00040</name>
</gene>
<dbReference type="RefSeq" id="WP_257742699.1">
    <property type="nucleotide sequence ID" value="NZ_CP096115.1"/>
</dbReference>
<dbReference type="AlphaFoldDB" id="A0A9E7PLW5"/>
<protein>
    <submittedName>
        <fullName evidence="2">DUF1724 domain-containing protein</fullName>
    </submittedName>
</protein>
<dbReference type="GeneID" id="74306035"/>
<name>A0A9E7PLW5_9EURY</name>
<organism evidence="2 3">
    <name type="scientific">Methanoplanus endosymbiosus</name>
    <dbReference type="NCBI Taxonomy" id="33865"/>
    <lineage>
        <taxon>Archaea</taxon>
        <taxon>Methanobacteriati</taxon>
        <taxon>Methanobacteriota</taxon>
        <taxon>Stenosarchaea group</taxon>
        <taxon>Methanomicrobia</taxon>
        <taxon>Methanomicrobiales</taxon>
        <taxon>Methanomicrobiaceae</taxon>
        <taxon>Methanoplanus</taxon>
    </lineage>
</organism>
<sequence>MLTNTGEIIAKAIELLITDYYTKCYPEDSEKYTCEKAQNCSDKKCKDKEFIEDSKNSDLNNTVYLLENSKNFNKSLEDIQTIFRSGHLIKILLCFQENKVDRYELKNNIGIKNSNTATFTNKIRWLTEKKILIERRNTLLVNKKFEDNIIKIQNIIKSTVLIINHGDYLNNHTIKELPEFAQNNMCGLYNSEYICNSPKDPYKYNNLNKSIILEAEEINSISNHIAGEYLDPLINKAQSDIKINAIITKYSISHIYGEPAIRDLIEQNKFDNVKLMVTDHPIFFIMTVTDKTLIIRFSSTTDGAFDTSRGLISTSEEAINWGMELYEHYQKDAIPICDYINHKNSGI</sequence>
<feature type="domain" description="Methanogenesis regulatory protein FilR1 middle" evidence="1">
    <location>
        <begin position="210"/>
        <end position="331"/>
    </location>
</feature>
<keyword evidence="3" id="KW-1185">Reference proteome</keyword>
<dbReference type="EMBL" id="CP096115">
    <property type="protein sequence ID" value="UUX92553.1"/>
    <property type="molecule type" value="Genomic_DNA"/>
</dbReference>
<dbReference type="Proteomes" id="UP001060368">
    <property type="component" value="Chromosome"/>
</dbReference>
<dbReference type="KEGG" id="mend:L6E24_00040"/>
<proteinExistence type="predicted"/>
<accession>A0A9E7PLW5</accession>
<dbReference type="Pfam" id="PF08350">
    <property type="entry name" value="FilR1_middle"/>
    <property type="match status" value="1"/>
</dbReference>